<organism>
    <name type="scientific">Serpula lacrymans var. lacrymans (strain S7.9)</name>
    <name type="common">Dry rot fungus</name>
    <dbReference type="NCBI Taxonomy" id="578457"/>
    <lineage>
        <taxon>Eukaryota</taxon>
        <taxon>Fungi</taxon>
        <taxon>Dikarya</taxon>
        <taxon>Basidiomycota</taxon>
        <taxon>Agaricomycotina</taxon>
        <taxon>Agaricomycetes</taxon>
        <taxon>Agaricomycetidae</taxon>
        <taxon>Boletales</taxon>
        <taxon>Coniophorineae</taxon>
        <taxon>Serpulaceae</taxon>
        <taxon>Serpula</taxon>
    </lineage>
</organism>
<accession>F8P3Y4</accession>
<sequence length="197" mass="21541">MSNSLDASGKVVKAGLGGKDDLLGPVQAFVDKLKFTGSFEVEIFLVNKRDTKLEHMVSACVLPQREENIEKINKLQDDFNQLSGCIACIMNALDDESIPRYYGMRVHTELAPKLLSICEDALNELTFGLPPIPAALPPPIVSSSSLPPAQAKNGCCNDWTYAWESLLSHVASGIAETGFVRYSSWLTDNDPKPRVNT</sequence>
<name>F8P3Y4_SERL9</name>
<dbReference type="Proteomes" id="UP000008064">
    <property type="component" value="Unassembled WGS sequence"/>
</dbReference>
<dbReference type="RefSeq" id="XP_007320771.1">
    <property type="nucleotide sequence ID" value="XM_007320709.1"/>
</dbReference>
<dbReference type="AlphaFoldDB" id="F8P3Y4"/>
<dbReference type="HOGENOM" id="CLU_1384914_0_0_1"/>
<proteinExistence type="predicted"/>
<protein>
    <submittedName>
        <fullName evidence="1">Uncharacterized protein</fullName>
    </submittedName>
</protein>
<dbReference type="KEGG" id="sla:SERLADRAFT_472767"/>
<dbReference type="EMBL" id="GL945437">
    <property type="protein sequence ID" value="EGO22233.1"/>
    <property type="molecule type" value="Genomic_DNA"/>
</dbReference>
<gene>
    <name evidence="1" type="ORF">SERLADRAFT_472767</name>
</gene>
<evidence type="ECO:0000313" key="1">
    <source>
        <dbReference type="EMBL" id="EGO22233.1"/>
    </source>
</evidence>
<dbReference type="GeneID" id="18820186"/>
<reference evidence="1" key="1">
    <citation type="submission" date="2011-04" db="EMBL/GenBank/DDBJ databases">
        <title>Evolution of plant cell wall degrading machinery underlies the functional diversity of forest fungi.</title>
        <authorList>
            <consortium name="US DOE Joint Genome Institute (JGI-PGF)"/>
            <person name="Eastwood D.C."/>
            <person name="Floudas D."/>
            <person name="Binder M."/>
            <person name="Majcherczyk A."/>
            <person name="Schneider P."/>
            <person name="Aerts A."/>
            <person name="Asiegbu F.O."/>
            <person name="Baker S.E."/>
            <person name="Barry K."/>
            <person name="Bendiksby M."/>
            <person name="Blumentritt M."/>
            <person name="Coutinho P.M."/>
            <person name="Cullen D."/>
            <person name="Cullen D."/>
            <person name="Gathman A."/>
            <person name="Goodell B."/>
            <person name="Henrissat B."/>
            <person name="Ihrmark K."/>
            <person name="Kauserud H."/>
            <person name="Kohler A."/>
            <person name="LaButti K."/>
            <person name="Lapidus A."/>
            <person name="Lavin J.L."/>
            <person name="Lee Y.-H."/>
            <person name="Lindquist E."/>
            <person name="Lilly W."/>
            <person name="Lucas S."/>
            <person name="Morin E."/>
            <person name="Murat C."/>
            <person name="Oguiza J.A."/>
            <person name="Park J."/>
            <person name="Pisabarro A.G."/>
            <person name="Riley R."/>
            <person name="Rosling A."/>
            <person name="Salamov A."/>
            <person name="Schmidt O."/>
            <person name="Schmutz J."/>
            <person name="Skrede I."/>
            <person name="Stenlid J."/>
            <person name="Wiebenga A."/>
            <person name="Xie X."/>
            <person name="Kues U."/>
            <person name="Hibbett D.S."/>
            <person name="Hoffmeister D."/>
            <person name="Hogberg N."/>
            <person name="Martin F."/>
            <person name="Grigoriev I.V."/>
            <person name="Watkinson S.C."/>
        </authorList>
    </citation>
    <scope>NUCLEOTIDE SEQUENCE</scope>
    <source>
        <strain evidence="1">S7.9</strain>
    </source>
</reference>